<reference evidence="5" key="1">
    <citation type="submission" date="2020-09" db="EMBL/GenBank/DDBJ databases">
        <authorList>
            <person name="Yoon J.-W."/>
        </authorList>
    </citation>
    <scope>NUCLEOTIDE SEQUENCE</scope>
    <source>
        <strain evidence="5">KMU-158</strain>
    </source>
</reference>
<evidence type="ECO:0000256" key="3">
    <source>
        <dbReference type="ARBA" id="ARBA00023239"/>
    </source>
</evidence>
<dbReference type="Pfam" id="PF01329">
    <property type="entry name" value="Pterin_4a"/>
    <property type="match status" value="1"/>
</dbReference>
<organism evidence="5 6">
    <name type="scientific">Spongiibacter pelagi</name>
    <dbReference type="NCBI Taxonomy" id="2760804"/>
    <lineage>
        <taxon>Bacteria</taxon>
        <taxon>Pseudomonadati</taxon>
        <taxon>Pseudomonadota</taxon>
        <taxon>Gammaproteobacteria</taxon>
        <taxon>Cellvibrionales</taxon>
        <taxon>Spongiibacteraceae</taxon>
        <taxon>Spongiibacter</taxon>
    </lineage>
</organism>
<comment type="caution">
    <text evidence="5">The sequence shown here is derived from an EMBL/GenBank/DDBJ whole genome shotgun (WGS) entry which is preliminary data.</text>
</comment>
<keyword evidence="3 4" id="KW-0456">Lyase</keyword>
<dbReference type="InterPro" id="IPR036428">
    <property type="entry name" value="PCD_sf"/>
</dbReference>
<evidence type="ECO:0000256" key="1">
    <source>
        <dbReference type="ARBA" id="ARBA00001554"/>
    </source>
</evidence>
<accession>A0A927C1N7</accession>
<sequence>MKDALTESELQQALKGLPQWQQIDNQLYRQFRFKNFAEAFAFMTQVAEHAEAMNHHPDWSNSYNKVDIYLSSHDIGKLSQRDIALAAAIDLIKIDVEIR</sequence>
<dbReference type="AlphaFoldDB" id="A0A927C1N7"/>
<dbReference type="InterPro" id="IPR001533">
    <property type="entry name" value="Pterin_deHydtase"/>
</dbReference>
<dbReference type="PANTHER" id="PTHR12599:SF0">
    <property type="entry name" value="PTERIN-4-ALPHA-CARBINOLAMINE DEHYDRATASE"/>
    <property type="match status" value="1"/>
</dbReference>
<name>A0A927C1N7_9GAMM</name>
<evidence type="ECO:0000256" key="4">
    <source>
        <dbReference type="HAMAP-Rule" id="MF_00434"/>
    </source>
</evidence>
<dbReference type="GO" id="GO:0006729">
    <property type="term" value="P:tetrahydrobiopterin biosynthetic process"/>
    <property type="evidence" value="ECO:0007669"/>
    <property type="project" value="InterPro"/>
</dbReference>
<protein>
    <recommendedName>
        <fullName evidence="4">Putative pterin-4-alpha-carbinolamine dehydratase</fullName>
        <shortName evidence="4">PHS</shortName>
        <ecNumber evidence="4">4.2.1.96</ecNumber>
    </recommendedName>
    <alternativeName>
        <fullName evidence="4">4-alpha-hydroxy-tetrahydropterin dehydratase</fullName>
    </alternativeName>
    <alternativeName>
        <fullName evidence="4">Pterin carbinolamine dehydratase</fullName>
        <shortName evidence="4">PCD</shortName>
    </alternativeName>
</protein>
<proteinExistence type="inferred from homology"/>
<dbReference type="Proteomes" id="UP000610558">
    <property type="component" value="Unassembled WGS sequence"/>
</dbReference>
<evidence type="ECO:0000313" key="5">
    <source>
        <dbReference type="EMBL" id="MBD2859649.1"/>
    </source>
</evidence>
<dbReference type="HAMAP" id="MF_00434">
    <property type="entry name" value="Pterin_4_alpha"/>
    <property type="match status" value="1"/>
</dbReference>
<keyword evidence="6" id="KW-1185">Reference proteome</keyword>
<dbReference type="RefSeq" id="WP_190765701.1">
    <property type="nucleotide sequence ID" value="NZ_JACXLD010000006.1"/>
</dbReference>
<comment type="catalytic activity">
    <reaction evidence="1 4">
        <text>(4aS,6R)-4a-hydroxy-L-erythro-5,6,7,8-tetrahydrobiopterin = (6R)-L-erythro-6,7-dihydrobiopterin + H2O</text>
        <dbReference type="Rhea" id="RHEA:11920"/>
        <dbReference type="ChEBI" id="CHEBI:15377"/>
        <dbReference type="ChEBI" id="CHEBI:15642"/>
        <dbReference type="ChEBI" id="CHEBI:43120"/>
        <dbReference type="EC" id="4.2.1.96"/>
    </reaction>
</comment>
<dbReference type="EC" id="4.2.1.96" evidence="4"/>
<dbReference type="Gene3D" id="3.30.1360.20">
    <property type="entry name" value="Transcriptional coactivator/pterin dehydratase"/>
    <property type="match status" value="1"/>
</dbReference>
<gene>
    <name evidence="5" type="ORF">IB286_11600</name>
</gene>
<comment type="similarity">
    <text evidence="2 4">Belongs to the pterin-4-alpha-carbinolamine dehydratase family.</text>
</comment>
<dbReference type="SUPFAM" id="SSF55248">
    <property type="entry name" value="PCD-like"/>
    <property type="match status" value="1"/>
</dbReference>
<dbReference type="GO" id="GO:0008124">
    <property type="term" value="F:4-alpha-hydroxytetrahydrobiopterin dehydratase activity"/>
    <property type="evidence" value="ECO:0007669"/>
    <property type="project" value="UniProtKB-UniRule"/>
</dbReference>
<dbReference type="NCBIfam" id="NF002017">
    <property type="entry name" value="PRK00823.1-2"/>
    <property type="match status" value="1"/>
</dbReference>
<evidence type="ECO:0000313" key="6">
    <source>
        <dbReference type="Proteomes" id="UP000610558"/>
    </source>
</evidence>
<dbReference type="EMBL" id="JACXLD010000006">
    <property type="protein sequence ID" value="MBD2859649.1"/>
    <property type="molecule type" value="Genomic_DNA"/>
</dbReference>
<dbReference type="PANTHER" id="PTHR12599">
    <property type="entry name" value="PTERIN-4-ALPHA-CARBINOLAMINE DEHYDRATASE"/>
    <property type="match status" value="1"/>
</dbReference>
<evidence type="ECO:0000256" key="2">
    <source>
        <dbReference type="ARBA" id="ARBA00006472"/>
    </source>
</evidence>
<dbReference type="NCBIfam" id="NF002018">
    <property type="entry name" value="PRK00823.1-3"/>
    <property type="match status" value="1"/>
</dbReference>